<proteinExistence type="predicted"/>
<organism evidence="1">
    <name type="scientific">viral metagenome</name>
    <dbReference type="NCBI Taxonomy" id="1070528"/>
    <lineage>
        <taxon>unclassified sequences</taxon>
        <taxon>metagenomes</taxon>
        <taxon>organismal metagenomes</taxon>
    </lineage>
</organism>
<name>A0A6C0AGU2_9ZZZZ</name>
<reference evidence="1" key="1">
    <citation type="journal article" date="2020" name="Nature">
        <title>Giant virus diversity and host interactions through global metagenomics.</title>
        <authorList>
            <person name="Schulz F."/>
            <person name="Roux S."/>
            <person name="Paez-Espino D."/>
            <person name="Jungbluth S."/>
            <person name="Walsh D.A."/>
            <person name="Denef V.J."/>
            <person name="McMahon K.D."/>
            <person name="Konstantinidis K.T."/>
            <person name="Eloe-Fadrosh E.A."/>
            <person name="Kyrpides N.C."/>
            <person name="Woyke T."/>
        </authorList>
    </citation>
    <scope>NUCLEOTIDE SEQUENCE</scope>
    <source>
        <strain evidence="1">GVMAG-S-1035118-87</strain>
    </source>
</reference>
<evidence type="ECO:0000313" key="1">
    <source>
        <dbReference type="EMBL" id="QHS79014.1"/>
    </source>
</evidence>
<sequence>MTTKESVYMKKSKLMGSKIIFLDTYNLKYNGPFFHTENNIHLLQIV</sequence>
<accession>A0A6C0AGU2</accession>
<dbReference type="EMBL" id="MN740625">
    <property type="protein sequence ID" value="QHS79014.1"/>
    <property type="molecule type" value="Genomic_DNA"/>
</dbReference>
<dbReference type="AlphaFoldDB" id="A0A6C0AGU2"/>
<protein>
    <submittedName>
        <fullName evidence="1">Uncharacterized protein</fullName>
    </submittedName>
</protein>